<name>A0AAV5EX91_ELECO</name>
<dbReference type="InterPro" id="IPR024709">
    <property type="entry name" value="FucosylTrfase_pln"/>
</dbReference>
<evidence type="ECO:0000256" key="4">
    <source>
        <dbReference type="ARBA" id="ARBA00023253"/>
    </source>
</evidence>
<comment type="caution">
    <text evidence="9">The sequence shown here is derived from an EMBL/GenBank/DDBJ whole genome shotgun (WGS) entry which is preliminary data.</text>
</comment>
<dbReference type="Proteomes" id="UP001054889">
    <property type="component" value="Unassembled WGS sequence"/>
</dbReference>
<dbReference type="Pfam" id="PF10250">
    <property type="entry name" value="O-FucT"/>
    <property type="match status" value="2"/>
</dbReference>
<accession>A0AAV5EX91</accession>
<evidence type="ECO:0000256" key="7">
    <source>
        <dbReference type="SAM" id="MobiDB-lite"/>
    </source>
</evidence>
<keyword evidence="8" id="KW-0812">Transmembrane</keyword>
<dbReference type="PANTHER" id="PTHR31818">
    <property type="entry name" value="O-FUCOSYLTRANSFERASE 16"/>
    <property type="match status" value="1"/>
</dbReference>
<dbReference type="CDD" id="cd11299">
    <property type="entry name" value="O-FucT_plant"/>
    <property type="match status" value="1"/>
</dbReference>
<keyword evidence="10" id="KW-1185">Reference proteome</keyword>
<organism evidence="9 10">
    <name type="scientific">Eleusine coracana subsp. coracana</name>
    <dbReference type="NCBI Taxonomy" id="191504"/>
    <lineage>
        <taxon>Eukaryota</taxon>
        <taxon>Viridiplantae</taxon>
        <taxon>Streptophyta</taxon>
        <taxon>Embryophyta</taxon>
        <taxon>Tracheophyta</taxon>
        <taxon>Spermatophyta</taxon>
        <taxon>Magnoliopsida</taxon>
        <taxon>Liliopsida</taxon>
        <taxon>Poales</taxon>
        <taxon>Poaceae</taxon>
        <taxon>PACMAD clade</taxon>
        <taxon>Chloridoideae</taxon>
        <taxon>Cynodonteae</taxon>
        <taxon>Eleusininae</taxon>
        <taxon>Eleusine</taxon>
    </lineage>
</organism>
<evidence type="ECO:0000256" key="8">
    <source>
        <dbReference type="SAM" id="Phobius"/>
    </source>
</evidence>
<keyword evidence="4" id="KW-0294">Fucose metabolism</keyword>
<proteinExistence type="inferred from homology"/>
<comment type="similarity">
    <text evidence="1">Belongs to the glycosyltransferase GT106 family.</text>
</comment>
<keyword evidence="8" id="KW-0472">Membrane</keyword>
<feature type="region of interest" description="Disordered" evidence="7">
    <location>
        <begin position="1"/>
        <end position="29"/>
    </location>
</feature>
<reference evidence="9" key="1">
    <citation type="journal article" date="2018" name="DNA Res.">
        <title>Multiple hybrid de novo genome assembly of finger millet, an orphan allotetraploid crop.</title>
        <authorList>
            <person name="Hatakeyama M."/>
            <person name="Aluri S."/>
            <person name="Balachadran M.T."/>
            <person name="Sivarajan S.R."/>
            <person name="Patrignani A."/>
            <person name="Gruter S."/>
            <person name="Poveda L."/>
            <person name="Shimizu-Inatsugi R."/>
            <person name="Baeten J."/>
            <person name="Francoijs K.J."/>
            <person name="Nataraja K.N."/>
            <person name="Reddy Y.A.N."/>
            <person name="Phadnis S."/>
            <person name="Ravikumar R.L."/>
            <person name="Schlapbach R."/>
            <person name="Sreeman S.M."/>
            <person name="Shimizu K.K."/>
        </authorList>
    </citation>
    <scope>NUCLEOTIDE SEQUENCE</scope>
</reference>
<dbReference type="PANTHER" id="PTHR31818:SF3">
    <property type="entry name" value="O-FUCOSYLTRANSFERASE 29"/>
    <property type="match status" value="1"/>
</dbReference>
<keyword evidence="3" id="KW-0808">Transferase</keyword>
<dbReference type="EMBL" id="BQKI01000079">
    <property type="protein sequence ID" value="GJN26805.1"/>
    <property type="molecule type" value="Genomic_DNA"/>
</dbReference>
<dbReference type="AlphaFoldDB" id="A0AAV5EX91"/>
<evidence type="ECO:0000256" key="2">
    <source>
        <dbReference type="ARBA" id="ARBA00022676"/>
    </source>
</evidence>
<evidence type="ECO:0000256" key="1">
    <source>
        <dbReference type="ARBA" id="ARBA00007737"/>
    </source>
</evidence>
<evidence type="ECO:0000313" key="10">
    <source>
        <dbReference type="Proteomes" id="UP001054889"/>
    </source>
</evidence>
<protein>
    <recommendedName>
        <fullName evidence="6">O-fucosyltransferase family protein</fullName>
    </recommendedName>
</protein>
<gene>
    <name evidence="9" type="primary">gb14765</name>
    <name evidence="9" type="ORF">PR202_gb14765</name>
</gene>
<evidence type="ECO:0000313" key="9">
    <source>
        <dbReference type="EMBL" id="GJN26805.1"/>
    </source>
</evidence>
<keyword evidence="8" id="KW-1133">Transmembrane helix</keyword>
<keyword evidence="2" id="KW-0328">Glycosyltransferase</keyword>
<dbReference type="GO" id="GO:0016757">
    <property type="term" value="F:glycosyltransferase activity"/>
    <property type="evidence" value="ECO:0007669"/>
    <property type="project" value="UniProtKB-KW"/>
</dbReference>
<reference evidence="9" key="2">
    <citation type="submission" date="2021-12" db="EMBL/GenBank/DDBJ databases">
        <title>Resequencing data analysis of finger millet.</title>
        <authorList>
            <person name="Hatakeyama M."/>
            <person name="Aluri S."/>
            <person name="Balachadran M.T."/>
            <person name="Sivarajan S.R."/>
            <person name="Poveda L."/>
            <person name="Shimizu-Inatsugi R."/>
            <person name="Schlapbach R."/>
            <person name="Sreeman S.M."/>
            <person name="Shimizu K.K."/>
        </authorList>
    </citation>
    <scope>NUCLEOTIDE SEQUENCE</scope>
</reference>
<keyword evidence="5" id="KW-0119">Carbohydrate metabolism</keyword>
<dbReference type="GO" id="GO:0006004">
    <property type="term" value="P:fucose metabolic process"/>
    <property type="evidence" value="ECO:0007669"/>
    <property type="project" value="UniProtKB-KW"/>
</dbReference>
<dbReference type="InterPro" id="IPR019378">
    <property type="entry name" value="GDP-Fuc_O-FucTrfase"/>
</dbReference>
<feature type="transmembrane region" description="Helical" evidence="8">
    <location>
        <begin position="416"/>
        <end position="437"/>
    </location>
</feature>
<sequence length="452" mass="51270">MGRKPDAAGKPHYSFGGGGGGAGAASPRAARRAPPSPVFLGTALFLLGFVSLFTGHVVTDADWSRIRSRWRSKQFRNYEPIDIWKSRYSSMYHGCSGRSANFRSAVPENSSTGYLLIATSGGLNQQRIGITDAVVVAWILNATLVVPELDHRSFWKDQSDFSDIFDVDWFISYLSRDVTIVKKIPYEVMISMDKLPWTMRAPRKSMPDFYIDEVLPILMRRRVSNLPNQHNFLEMTRQNGFTNSIQALGQKLIQKMRLMGSRYVAIHLRFEPDMLAFSGCYYGGGEKERKELGEIRKRWDTLPELSAEDERSRGKCPLTPHEVGLMLRALGFGNDTYLYVASGEIYGGEETLKPLRELFPNFYTKEMLAGDDLKPFLPFSSRLAAIDFIVCDESDVFVTNNNGNMAKVLAGRRYKLLIFVNILNYTFLVYTEILMIVCPSKAFRQFAYHPKD</sequence>
<feature type="transmembrane region" description="Helical" evidence="8">
    <location>
        <begin position="38"/>
        <end position="59"/>
    </location>
</feature>
<evidence type="ECO:0000256" key="6">
    <source>
        <dbReference type="ARBA" id="ARBA00030350"/>
    </source>
</evidence>
<evidence type="ECO:0000256" key="5">
    <source>
        <dbReference type="ARBA" id="ARBA00023277"/>
    </source>
</evidence>
<evidence type="ECO:0000256" key="3">
    <source>
        <dbReference type="ARBA" id="ARBA00022679"/>
    </source>
</evidence>